<proteinExistence type="predicted"/>
<feature type="compositionally biased region" description="Polar residues" evidence="1">
    <location>
        <begin position="92"/>
        <end position="105"/>
    </location>
</feature>
<gene>
    <name evidence="2" type="primary">TEX15_3</name>
    <name evidence="3" type="synonym">TEX15_0</name>
    <name evidence="2" type="ORF">CM83_59211</name>
    <name evidence="3" type="ORF">CM83_59214</name>
</gene>
<evidence type="ECO:0000313" key="2">
    <source>
        <dbReference type="EMBL" id="JAG07885.1"/>
    </source>
</evidence>
<feature type="compositionally biased region" description="Basic and acidic residues" evidence="1">
    <location>
        <begin position="76"/>
        <end position="86"/>
    </location>
</feature>
<sequence>GESWRNGPPRRFLERGSRFDSWPKFNGFGVVAGSISPDYGSQRSSVSATNDSCLSEIPKIVPSTSKSSKPVGGSAEESKSNPKLDNELINDSVKNTCPSTSTTRPTVIVNPKSLKSETTQDIPTVPDLSSAASNPSSSKTLSAKSSASIAVPQASTSTKLPWTALSDTSWSSLFYKGPL</sequence>
<dbReference type="EMBL" id="GBHO01035718">
    <property type="protein sequence ID" value="JAG07886.1"/>
    <property type="molecule type" value="Transcribed_RNA"/>
</dbReference>
<dbReference type="EMBL" id="GBHO01035719">
    <property type="protein sequence ID" value="JAG07885.1"/>
    <property type="molecule type" value="Transcribed_RNA"/>
</dbReference>
<reference evidence="2" key="1">
    <citation type="journal article" date="2014" name="PLoS ONE">
        <title>Transcriptome-Based Identification of ABC Transporters in the Western Tarnished Plant Bug Lygus hesperus.</title>
        <authorList>
            <person name="Hull J.J."/>
            <person name="Chaney K."/>
            <person name="Geib S.M."/>
            <person name="Fabrick J.A."/>
            <person name="Brent C.S."/>
            <person name="Walsh D."/>
            <person name="Lavine L.C."/>
        </authorList>
    </citation>
    <scope>NUCLEOTIDE SEQUENCE</scope>
</reference>
<feature type="non-terminal residue" evidence="2">
    <location>
        <position position="1"/>
    </location>
</feature>
<organism evidence="2">
    <name type="scientific">Lygus hesperus</name>
    <name type="common">Western plant bug</name>
    <dbReference type="NCBI Taxonomy" id="30085"/>
    <lineage>
        <taxon>Eukaryota</taxon>
        <taxon>Metazoa</taxon>
        <taxon>Ecdysozoa</taxon>
        <taxon>Arthropoda</taxon>
        <taxon>Hexapoda</taxon>
        <taxon>Insecta</taxon>
        <taxon>Pterygota</taxon>
        <taxon>Neoptera</taxon>
        <taxon>Paraneoptera</taxon>
        <taxon>Hemiptera</taxon>
        <taxon>Heteroptera</taxon>
        <taxon>Panheteroptera</taxon>
        <taxon>Cimicomorpha</taxon>
        <taxon>Miridae</taxon>
        <taxon>Mirini</taxon>
        <taxon>Lygus</taxon>
    </lineage>
</organism>
<evidence type="ECO:0000313" key="3">
    <source>
        <dbReference type="EMBL" id="JAG07886.1"/>
    </source>
</evidence>
<dbReference type="AlphaFoldDB" id="A0A0A9WSQ9"/>
<feature type="compositionally biased region" description="Low complexity" evidence="1">
    <location>
        <begin position="129"/>
        <end position="150"/>
    </location>
</feature>
<protein>
    <submittedName>
        <fullName evidence="2">Testis-expressed sequence 15 protein</fullName>
    </submittedName>
</protein>
<accession>A0A0A9WSQ9</accession>
<feature type="compositionally biased region" description="Polar residues" evidence="1">
    <location>
        <begin position="39"/>
        <end position="53"/>
    </location>
</feature>
<reference evidence="2" key="2">
    <citation type="submission" date="2014-07" db="EMBL/GenBank/DDBJ databases">
        <authorList>
            <person name="Hull J."/>
        </authorList>
    </citation>
    <scope>NUCLEOTIDE SEQUENCE</scope>
</reference>
<feature type="region of interest" description="Disordered" evidence="1">
    <location>
        <begin position="1"/>
        <end position="158"/>
    </location>
</feature>
<evidence type="ECO:0000256" key="1">
    <source>
        <dbReference type="SAM" id="MobiDB-lite"/>
    </source>
</evidence>
<name>A0A0A9WSQ9_LYGHE</name>